<keyword evidence="5 7" id="KW-0456">Lyase</keyword>
<evidence type="ECO:0000313" key="8">
    <source>
        <dbReference type="EMBL" id="BCU82491.1"/>
    </source>
</evidence>
<evidence type="ECO:0000256" key="2">
    <source>
        <dbReference type="ARBA" id="ARBA00022692"/>
    </source>
</evidence>
<dbReference type="InterPro" id="IPR003770">
    <property type="entry name" value="MLTG-like"/>
</dbReference>
<keyword evidence="1 7" id="KW-1003">Cell membrane</keyword>
<keyword evidence="4 7" id="KW-0472">Membrane</keyword>
<keyword evidence="2 7" id="KW-0812">Transmembrane</keyword>
<dbReference type="GO" id="GO:0009252">
    <property type="term" value="P:peptidoglycan biosynthetic process"/>
    <property type="evidence" value="ECO:0007669"/>
    <property type="project" value="UniProtKB-UniRule"/>
</dbReference>
<reference evidence="8" key="2">
    <citation type="journal article" date="2021" name="Microbiol. Resour. Announc.">
        <title>Complete Genome Sequence of Polycladomyces abyssicola JIR-001T, Isolated from Hemipelagic Sediment in Deep Seawater.</title>
        <authorList>
            <person name="Tsubouchi T."/>
            <person name="Kaneko Y."/>
        </authorList>
    </citation>
    <scope>NUCLEOTIDE SEQUENCE</scope>
    <source>
        <strain evidence="8">JIR-001</strain>
    </source>
</reference>
<accession>A0A8D5UHE2</accession>
<keyword evidence="6 7" id="KW-0961">Cell wall biogenesis/degradation</keyword>
<dbReference type="NCBIfam" id="TIGR00247">
    <property type="entry name" value="endolytic transglycosylase MltG"/>
    <property type="match status" value="1"/>
</dbReference>
<evidence type="ECO:0000256" key="4">
    <source>
        <dbReference type="ARBA" id="ARBA00023136"/>
    </source>
</evidence>
<gene>
    <name evidence="7" type="primary">mltG</name>
    <name evidence="8" type="ORF">JIR001_22740</name>
</gene>
<organism evidence="8 9">
    <name type="scientific">Polycladomyces abyssicola</name>
    <dbReference type="NCBI Taxonomy" id="1125966"/>
    <lineage>
        <taxon>Bacteria</taxon>
        <taxon>Bacillati</taxon>
        <taxon>Bacillota</taxon>
        <taxon>Bacilli</taxon>
        <taxon>Bacillales</taxon>
        <taxon>Thermoactinomycetaceae</taxon>
        <taxon>Polycladomyces</taxon>
    </lineage>
</organism>
<reference evidence="8" key="1">
    <citation type="journal article" date="2013" name="Int. J. Syst. Evol. Microbiol.">
        <title>Polycladomyces abyssicola gen. nov., sp. nov., a thermophilic filamentous bacterium isolated from hemipelagic sediment.</title>
        <authorList>
            <person name="Tsubouchi T."/>
            <person name="Shimane Y."/>
            <person name="Mori K."/>
            <person name="Usui K."/>
            <person name="Hiraki T."/>
            <person name="Tame A."/>
            <person name="Uematsu K."/>
            <person name="Maruyama T."/>
            <person name="Hatada Y."/>
        </authorList>
    </citation>
    <scope>NUCLEOTIDE SEQUENCE</scope>
    <source>
        <strain evidence="8">JIR-001</strain>
    </source>
</reference>
<dbReference type="PANTHER" id="PTHR30518:SF2">
    <property type="entry name" value="ENDOLYTIC MUREIN TRANSGLYCOSYLASE"/>
    <property type="match status" value="1"/>
</dbReference>
<comment type="function">
    <text evidence="7">Functions as a peptidoglycan terminase that cleaves nascent peptidoglycan strands endolytically to terminate their elongation.</text>
</comment>
<evidence type="ECO:0000313" key="9">
    <source>
        <dbReference type="Proteomes" id="UP000677436"/>
    </source>
</evidence>
<evidence type="ECO:0000256" key="1">
    <source>
        <dbReference type="ARBA" id="ARBA00022475"/>
    </source>
</evidence>
<proteinExistence type="inferred from homology"/>
<evidence type="ECO:0000256" key="7">
    <source>
        <dbReference type="HAMAP-Rule" id="MF_02065"/>
    </source>
</evidence>
<dbReference type="Gene3D" id="3.30.160.60">
    <property type="entry name" value="Classic Zinc Finger"/>
    <property type="match status" value="1"/>
</dbReference>
<comment type="similarity">
    <text evidence="7">Belongs to the transglycosylase MltG family.</text>
</comment>
<dbReference type="EC" id="4.2.2.29" evidence="7"/>
<name>A0A8D5UHE2_9BACL</name>
<protein>
    <recommendedName>
        <fullName evidence="7">Endolytic murein transglycosylase</fullName>
        <ecNumber evidence="7">4.2.2.29</ecNumber>
    </recommendedName>
    <alternativeName>
        <fullName evidence="7">Peptidoglycan lytic transglycosylase</fullName>
    </alternativeName>
    <alternativeName>
        <fullName evidence="7">Peptidoglycan polymerization terminase</fullName>
    </alternativeName>
</protein>
<sequence length="345" mass="40190">MKWLMHLFFTLVLLAAWSILAYIYVDHTLSSPPRTEPVQLEIPPGTSITEIGRLLKENGLIRQDYFFTAYAWWKGKTNLQAGVYEIPPDETLDGMLQMFSSGKTGGSRVTIPEGYTVEQIASLMEQKTGMKREDFLRAVNETPYPYDFVREIPDKPDRRYRLEGYLFPSTYHFPKGIQPEKAVDMMLQQFQRRLTPDVRQRLKEENLTVDEWVTVASIVEREGQVKEELPRIAGVIFNRLKKNMKLQVDATVQYALGKQKTRLFYKDLKVDSPYNTYRHEGLPPGPISDPGDDALKAVLYPEKHNYLYYVTKKDGTHEHYFAETPAEHQLNIERSRKNEQMEDQR</sequence>
<keyword evidence="3 7" id="KW-1133">Transmembrane helix</keyword>
<dbReference type="Pfam" id="PF02618">
    <property type="entry name" value="YceG"/>
    <property type="match status" value="1"/>
</dbReference>
<dbReference type="GO" id="GO:0008932">
    <property type="term" value="F:lytic endotransglycosylase activity"/>
    <property type="evidence" value="ECO:0007669"/>
    <property type="project" value="UniProtKB-UniRule"/>
</dbReference>
<dbReference type="PANTHER" id="PTHR30518">
    <property type="entry name" value="ENDOLYTIC MUREIN TRANSGLYCOSYLASE"/>
    <property type="match status" value="1"/>
</dbReference>
<dbReference type="EMBL" id="AP024601">
    <property type="protein sequence ID" value="BCU82491.1"/>
    <property type="molecule type" value="Genomic_DNA"/>
</dbReference>
<dbReference type="AlphaFoldDB" id="A0A8D5UHE2"/>
<dbReference type="Proteomes" id="UP000677436">
    <property type="component" value="Chromosome"/>
</dbReference>
<dbReference type="CDD" id="cd08010">
    <property type="entry name" value="MltG_like"/>
    <property type="match status" value="1"/>
</dbReference>
<dbReference type="HAMAP" id="MF_02065">
    <property type="entry name" value="MltG"/>
    <property type="match status" value="1"/>
</dbReference>
<feature type="site" description="Important for catalytic activity" evidence="7">
    <location>
        <position position="222"/>
    </location>
</feature>
<dbReference type="GO" id="GO:0071555">
    <property type="term" value="P:cell wall organization"/>
    <property type="evidence" value="ECO:0007669"/>
    <property type="project" value="UniProtKB-KW"/>
</dbReference>
<evidence type="ECO:0000256" key="5">
    <source>
        <dbReference type="ARBA" id="ARBA00023239"/>
    </source>
</evidence>
<dbReference type="Gene3D" id="3.30.1490.480">
    <property type="entry name" value="Endolytic murein transglycosylase"/>
    <property type="match status" value="1"/>
</dbReference>
<dbReference type="RefSeq" id="WP_212772822.1">
    <property type="nucleotide sequence ID" value="NZ_AP024601.1"/>
</dbReference>
<comment type="catalytic activity">
    <reaction evidence="7">
        <text>a peptidoglycan chain = a peptidoglycan chain with N-acetyl-1,6-anhydromuramyl-[peptide] at the reducing end + a peptidoglycan chain with N-acetylglucosamine at the non-reducing end.</text>
        <dbReference type="EC" id="4.2.2.29"/>
    </reaction>
</comment>
<dbReference type="KEGG" id="pabs:JIR001_22740"/>
<dbReference type="GO" id="GO:0005886">
    <property type="term" value="C:plasma membrane"/>
    <property type="evidence" value="ECO:0007669"/>
    <property type="project" value="UniProtKB-UniRule"/>
</dbReference>
<evidence type="ECO:0000256" key="6">
    <source>
        <dbReference type="ARBA" id="ARBA00023316"/>
    </source>
</evidence>
<keyword evidence="9" id="KW-1185">Reference proteome</keyword>
<evidence type="ECO:0000256" key="3">
    <source>
        <dbReference type="ARBA" id="ARBA00022989"/>
    </source>
</evidence>